<evidence type="ECO:0000313" key="3">
    <source>
        <dbReference type="Proteomes" id="UP000040088"/>
    </source>
</evidence>
<evidence type="ECO:0008006" key="4">
    <source>
        <dbReference type="Google" id="ProtNLM"/>
    </source>
</evidence>
<organism evidence="2 3">
    <name type="scientific">Yersinia aleksiciae</name>
    <dbReference type="NCBI Taxonomy" id="263819"/>
    <lineage>
        <taxon>Bacteria</taxon>
        <taxon>Pseudomonadati</taxon>
        <taxon>Pseudomonadota</taxon>
        <taxon>Gammaproteobacteria</taxon>
        <taxon>Enterobacterales</taxon>
        <taxon>Yersiniaceae</taxon>
        <taxon>Yersinia</taxon>
    </lineage>
</organism>
<proteinExistence type="predicted"/>
<reference evidence="3" key="1">
    <citation type="submission" date="2015-03" db="EMBL/GenBank/DDBJ databases">
        <authorList>
            <consortium name="Pathogen Informatics"/>
        </authorList>
    </citation>
    <scope>NUCLEOTIDE SEQUENCE [LARGE SCALE GENOMIC DNA]</scope>
    <source>
        <strain evidence="3">IP27925</strain>
    </source>
</reference>
<dbReference type="Proteomes" id="UP000040088">
    <property type="component" value="Unassembled WGS sequence"/>
</dbReference>
<feature type="chain" id="PRO_5006698245" description="Lipoprotein" evidence="1">
    <location>
        <begin position="19"/>
        <end position="170"/>
    </location>
</feature>
<gene>
    <name evidence="2" type="ORF">ERS008460_01912</name>
</gene>
<sequence>MRNILFFILFSTSFLSSATVYNFSKRIDEKDSKYDVMVSVSESMIMVTNRDEPSASFKDLAPICKNDERSRLSLLHFDIGDLTIRSMNNIVFISYIVDCTDQIPKVKYVAIYQGEEYVLQGDARVIPANYEWNKINERKFNPIANNNLSNNTDLLEHMIMSWPSQSILIR</sequence>
<name>A0A0T9TZP7_YERAE</name>
<dbReference type="RefSeq" id="WP_050125910.1">
    <property type="nucleotide sequence ID" value="NZ_CQEM01000007.1"/>
</dbReference>
<dbReference type="AlphaFoldDB" id="A0A0T9TZP7"/>
<protein>
    <recommendedName>
        <fullName evidence="4">Lipoprotein</fullName>
    </recommendedName>
</protein>
<evidence type="ECO:0000313" key="2">
    <source>
        <dbReference type="EMBL" id="CNL10986.1"/>
    </source>
</evidence>
<evidence type="ECO:0000256" key="1">
    <source>
        <dbReference type="SAM" id="SignalP"/>
    </source>
</evidence>
<feature type="signal peptide" evidence="1">
    <location>
        <begin position="1"/>
        <end position="18"/>
    </location>
</feature>
<keyword evidence="1" id="KW-0732">Signal</keyword>
<accession>A0A0T9TZP7</accession>
<dbReference type="EMBL" id="CQEM01000007">
    <property type="protein sequence ID" value="CNL10986.1"/>
    <property type="molecule type" value="Genomic_DNA"/>
</dbReference>